<dbReference type="SUPFAM" id="SSF53383">
    <property type="entry name" value="PLP-dependent transferases"/>
    <property type="match status" value="1"/>
</dbReference>
<protein>
    <submittedName>
        <fullName evidence="5">Aminotransferase class III-fold pyridoxal phosphate-dependent enzyme</fullName>
    </submittedName>
</protein>
<dbReference type="InterPro" id="IPR015424">
    <property type="entry name" value="PyrdxlP-dep_Trfase"/>
</dbReference>
<keyword evidence="5" id="KW-0032">Aminotransferase</keyword>
<comment type="similarity">
    <text evidence="1 3">Belongs to the class-III pyridoxal-phosphate-dependent aminotransferase family.</text>
</comment>
<dbReference type="PROSITE" id="PS00600">
    <property type="entry name" value="AA_TRANSFER_CLASS_3"/>
    <property type="match status" value="1"/>
</dbReference>
<dbReference type="InterPro" id="IPR015421">
    <property type="entry name" value="PyrdxlP-dep_Trfase_major"/>
</dbReference>
<sequence>MCCTGCSRWSWWSTGCWSRPDSPSPDGSSPDCWSIPCCTASIRWAAGRLWTGIHIRSLIRATRAMCRWPSVSSSSSSDSPCSRSRSWRSDSSAGAGAVRPTTMFCGKGGVMTSLWHGFADMGAVERDGAFVVARGDGAYVYDAAGTRYLDATAGLWFTNVGHGRGEIADAVAAQLRQVAHYSNFGDLTSPVTQALAERLSAIAPVPGSKIFFTSGGSDSVDTAAKLARRYWHELGRPDKSIVVGRRLAYHGMHVAGTALAGIPVNREGYGELMADARTVEWDDPKALLALIEELGAERIAAFFCEPVIGAGGILLPPEGYLTEVRRICWDNDILFVADEVVTGFGRIGGSWFASSRFGLEPDLMTTAKGLTSGYVPMGAVFVAPRIAEPFFAGGVWWRHGYTYGGHAGAAAAAMANLDIIEREGLLEEAKRLESTLHDRLAPLAEHPRVAEIRSGIGAVAAVQLADPSEGLPLVKTLRQHGVSGRAAGQGAMQISPSFVMTDEQVGELADAFARALG</sequence>
<evidence type="ECO:0000313" key="5">
    <source>
        <dbReference type="EMBL" id="QIS13825.1"/>
    </source>
</evidence>
<dbReference type="GO" id="GO:0008483">
    <property type="term" value="F:transaminase activity"/>
    <property type="evidence" value="ECO:0007669"/>
    <property type="project" value="UniProtKB-KW"/>
</dbReference>
<dbReference type="EMBL" id="CP046172">
    <property type="protein sequence ID" value="QIS13825.1"/>
    <property type="molecule type" value="Genomic_DNA"/>
</dbReference>
<dbReference type="Gene3D" id="3.40.640.10">
    <property type="entry name" value="Type I PLP-dependent aspartate aminotransferase-like (Major domain)"/>
    <property type="match status" value="1"/>
</dbReference>
<organism evidence="5 6">
    <name type="scientific">Nocardia arthritidis</name>
    <dbReference type="NCBI Taxonomy" id="228602"/>
    <lineage>
        <taxon>Bacteria</taxon>
        <taxon>Bacillati</taxon>
        <taxon>Actinomycetota</taxon>
        <taxon>Actinomycetes</taxon>
        <taxon>Mycobacteriales</taxon>
        <taxon>Nocardiaceae</taxon>
        <taxon>Nocardia</taxon>
    </lineage>
</organism>
<dbReference type="Proteomes" id="UP000503540">
    <property type="component" value="Chromosome"/>
</dbReference>
<proteinExistence type="inferred from homology"/>
<dbReference type="PANTHER" id="PTHR43094:SF1">
    <property type="entry name" value="AMINOTRANSFERASE CLASS-III"/>
    <property type="match status" value="1"/>
</dbReference>
<evidence type="ECO:0000256" key="4">
    <source>
        <dbReference type="SAM" id="MobiDB-lite"/>
    </source>
</evidence>
<keyword evidence="2 3" id="KW-0663">Pyridoxal phosphate</keyword>
<dbReference type="InterPro" id="IPR005814">
    <property type="entry name" value="Aminotrans_3"/>
</dbReference>
<dbReference type="AlphaFoldDB" id="A0A6G9YKJ4"/>
<dbReference type="GO" id="GO:0030170">
    <property type="term" value="F:pyridoxal phosphate binding"/>
    <property type="evidence" value="ECO:0007669"/>
    <property type="project" value="InterPro"/>
</dbReference>
<dbReference type="Pfam" id="PF00202">
    <property type="entry name" value="Aminotran_3"/>
    <property type="match status" value="1"/>
</dbReference>
<feature type="compositionally biased region" description="Low complexity" evidence="4">
    <location>
        <begin position="69"/>
        <end position="92"/>
    </location>
</feature>
<gene>
    <name evidence="5" type="ORF">F5544_29900</name>
</gene>
<dbReference type="PANTHER" id="PTHR43094">
    <property type="entry name" value="AMINOTRANSFERASE"/>
    <property type="match status" value="1"/>
</dbReference>
<evidence type="ECO:0000313" key="6">
    <source>
        <dbReference type="Proteomes" id="UP000503540"/>
    </source>
</evidence>
<dbReference type="CDD" id="cd00610">
    <property type="entry name" value="OAT_like"/>
    <property type="match status" value="1"/>
</dbReference>
<dbReference type="Gene3D" id="3.90.1150.10">
    <property type="entry name" value="Aspartate Aminotransferase, domain 1"/>
    <property type="match status" value="1"/>
</dbReference>
<name>A0A6G9YKJ4_9NOCA</name>
<evidence type="ECO:0000256" key="3">
    <source>
        <dbReference type="RuleBase" id="RU003560"/>
    </source>
</evidence>
<keyword evidence="5" id="KW-0808">Transferase</keyword>
<evidence type="ECO:0000256" key="1">
    <source>
        <dbReference type="ARBA" id="ARBA00008954"/>
    </source>
</evidence>
<feature type="region of interest" description="Disordered" evidence="4">
    <location>
        <begin position="69"/>
        <end position="95"/>
    </location>
</feature>
<evidence type="ECO:0000256" key="2">
    <source>
        <dbReference type="ARBA" id="ARBA00022898"/>
    </source>
</evidence>
<reference evidence="5 6" key="1">
    <citation type="journal article" date="2019" name="ACS Chem. Biol.">
        <title>Identification and Mobilization of a Cryptic Antibiotic Biosynthesis Gene Locus from a Human-Pathogenic Nocardia Isolate.</title>
        <authorList>
            <person name="Herisse M."/>
            <person name="Ishida K."/>
            <person name="Porter J.L."/>
            <person name="Howden B."/>
            <person name="Hertweck C."/>
            <person name="Stinear T.P."/>
            <person name="Pidot S.J."/>
        </authorList>
    </citation>
    <scope>NUCLEOTIDE SEQUENCE [LARGE SCALE GENOMIC DNA]</scope>
    <source>
        <strain evidence="5 6">AUSMDU00012717</strain>
    </source>
</reference>
<dbReference type="InterPro" id="IPR049704">
    <property type="entry name" value="Aminotrans_3_PPA_site"/>
</dbReference>
<keyword evidence="6" id="KW-1185">Reference proteome</keyword>
<accession>A0A6G9YKJ4</accession>
<dbReference type="KEGG" id="nah:F5544_29900"/>
<dbReference type="InterPro" id="IPR015422">
    <property type="entry name" value="PyrdxlP-dep_Trfase_small"/>
</dbReference>